<dbReference type="WBParaSite" id="NBR_0000928601-mRNA-1">
    <property type="protein sequence ID" value="NBR_0000928601-mRNA-1"/>
    <property type="gene ID" value="NBR_0000928601"/>
</dbReference>
<gene>
    <name evidence="1" type="ORF">NBR_LOCUS9287</name>
</gene>
<dbReference type="EMBL" id="UYSL01020119">
    <property type="protein sequence ID" value="VDL72876.1"/>
    <property type="molecule type" value="Genomic_DNA"/>
</dbReference>
<sequence length="66" mass="7485">MHFFGLSQFLHAKPSLPIAEQKRNIESQGMKNEEFGNAHDIKDREKIFPEIATMAVTMNNKAAVEP</sequence>
<evidence type="ECO:0000313" key="1">
    <source>
        <dbReference type="EMBL" id="VDL72876.1"/>
    </source>
</evidence>
<reference evidence="3" key="1">
    <citation type="submission" date="2017-02" db="UniProtKB">
        <authorList>
            <consortium name="WormBaseParasite"/>
        </authorList>
    </citation>
    <scope>IDENTIFICATION</scope>
</reference>
<keyword evidence="2" id="KW-1185">Reference proteome</keyword>
<protein>
    <submittedName>
        <fullName evidence="3">Secreted protein</fullName>
    </submittedName>
</protein>
<accession>A0A0N4Y120</accession>
<dbReference type="Proteomes" id="UP000271162">
    <property type="component" value="Unassembled WGS sequence"/>
</dbReference>
<dbReference type="AlphaFoldDB" id="A0A0N4Y120"/>
<evidence type="ECO:0000313" key="2">
    <source>
        <dbReference type="Proteomes" id="UP000271162"/>
    </source>
</evidence>
<proteinExistence type="predicted"/>
<organism evidence="3">
    <name type="scientific">Nippostrongylus brasiliensis</name>
    <name type="common">Rat hookworm</name>
    <dbReference type="NCBI Taxonomy" id="27835"/>
    <lineage>
        <taxon>Eukaryota</taxon>
        <taxon>Metazoa</taxon>
        <taxon>Ecdysozoa</taxon>
        <taxon>Nematoda</taxon>
        <taxon>Chromadorea</taxon>
        <taxon>Rhabditida</taxon>
        <taxon>Rhabditina</taxon>
        <taxon>Rhabditomorpha</taxon>
        <taxon>Strongyloidea</taxon>
        <taxon>Heligmosomidae</taxon>
        <taxon>Nippostrongylus</taxon>
    </lineage>
</organism>
<evidence type="ECO:0000313" key="3">
    <source>
        <dbReference type="WBParaSite" id="NBR_0000928601-mRNA-1"/>
    </source>
</evidence>
<reference evidence="1 2" key="2">
    <citation type="submission" date="2018-11" db="EMBL/GenBank/DDBJ databases">
        <authorList>
            <consortium name="Pathogen Informatics"/>
        </authorList>
    </citation>
    <scope>NUCLEOTIDE SEQUENCE [LARGE SCALE GENOMIC DNA]</scope>
</reference>
<name>A0A0N4Y120_NIPBR</name>